<feature type="transmembrane region" description="Helical" evidence="1">
    <location>
        <begin position="93"/>
        <end position="113"/>
    </location>
</feature>
<evidence type="ECO:0000256" key="1">
    <source>
        <dbReference type="SAM" id="Phobius"/>
    </source>
</evidence>
<keyword evidence="1" id="KW-1133">Transmembrane helix</keyword>
<organism evidence="2">
    <name type="scientific">Alexandrium catenella</name>
    <name type="common">Red tide dinoflagellate</name>
    <name type="synonym">Gonyaulax catenella</name>
    <dbReference type="NCBI Taxonomy" id="2925"/>
    <lineage>
        <taxon>Eukaryota</taxon>
        <taxon>Sar</taxon>
        <taxon>Alveolata</taxon>
        <taxon>Dinophyceae</taxon>
        <taxon>Gonyaulacales</taxon>
        <taxon>Pyrocystaceae</taxon>
        <taxon>Alexandrium</taxon>
    </lineage>
</organism>
<gene>
    <name evidence="2" type="ORF">ACAT0790_LOCUS7196</name>
</gene>
<accession>A0A7S1LCV0</accession>
<feature type="transmembrane region" description="Helical" evidence="1">
    <location>
        <begin position="161"/>
        <end position="190"/>
    </location>
</feature>
<name>A0A7S1LCV0_ALECA</name>
<dbReference type="EMBL" id="HBGE01012179">
    <property type="protein sequence ID" value="CAD9100643.1"/>
    <property type="molecule type" value="Transcribed_RNA"/>
</dbReference>
<sequence length="313" mass="34884">MEAAGDKLMPKLHLGLVQEKSMGLPALVSGAWEKMAQLLKKLVNLLPSATSTLKLARKEVSKLYSNLNSIFRIFEHKGEEVFRSVSSLWRATWTIYFAFLVSLYPVLLFYSFWCRGYFGGPFPLTDEEEDAYQKPESFKESCASCQRSCMMCLKLSHDHHLFLWSLVILVQVIALTVFIASIVICILAGVKAFLSSGCAQIYVINDAVICKEALVSLRDFLSTFVVQGALTPLEDSCTSNDLLACQLIARKMANSTALTTVFSLLAALLTMQMIFDSAINHEQARWRRIINKKIMDEEAAALADAAQANRESA</sequence>
<keyword evidence="1" id="KW-0812">Transmembrane</keyword>
<feature type="transmembrane region" description="Helical" evidence="1">
    <location>
        <begin position="256"/>
        <end position="275"/>
    </location>
</feature>
<evidence type="ECO:0000313" key="2">
    <source>
        <dbReference type="EMBL" id="CAD9100643.1"/>
    </source>
</evidence>
<protein>
    <submittedName>
        <fullName evidence="2">Uncharacterized protein</fullName>
    </submittedName>
</protein>
<keyword evidence="1" id="KW-0472">Membrane</keyword>
<dbReference type="AlphaFoldDB" id="A0A7S1LCV0"/>
<reference evidence="2" key="1">
    <citation type="submission" date="2021-01" db="EMBL/GenBank/DDBJ databases">
        <authorList>
            <person name="Corre E."/>
            <person name="Pelletier E."/>
            <person name="Niang G."/>
            <person name="Scheremetjew M."/>
            <person name="Finn R."/>
            <person name="Kale V."/>
            <person name="Holt S."/>
            <person name="Cochrane G."/>
            <person name="Meng A."/>
            <person name="Brown T."/>
            <person name="Cohen L."/>
        </authorList>
    </citation>
    <scope>NUCLEOTIDE SEQUENCE</scope>
    <source>
        <strain evidence="2">OF101</strain>
    </source>
</reference>
<proteinExistence type="predicted"/>